<dbReference type="RefSeq" id="WP_346749952.1">
    <property type="nucleotide sequence ID" value="NZ_JAUJEA010000001.1"/>
</dbReference>
<keyword evidence="14" id="KW-1185">Reference proteome</keyword>
<organism evidence="13 14">
    <name type="scientific">Splendidivirga corallicola</name>
    <dbReference type="NCBI Taxonomy" id="3051826"/>
    <lineage>
        <taxon>Bacteria</taxon>
        <taxon>Pseudomonadati</taxon>
        <taxon>Bacteroidota</taxon>
        <taxon>Cytophagia</taxon>
        <taxon>Cytophagales</taxon>
        <taxon>Splendidivirgaceae</taxon>
        <taxon>Splendidivirga</taxon>
    </lineage>
</organism>
<keyword evidence="3 8" id="KW-1134">Transmembrane beta strand</keyword>
<dbReference type="InterPro" id="IPR036942">
    <property type="entry name" value="Beta-barrel_TonB_sf"/>
</dbReference>
<dbReference type="Pfam" id="PF00593">
    <property type="entry name" value="TonB_dep_Rec_b-barrel"/>
    <property type="match status" value="1"/>
</dbReference>
<dbReference type="NCBIfam" id="TIGR04056">
    <property type="entry name" value="OMP_RagA_SusC"/>
    <property type="match status" value="1"/>
</dbReference>
<feature type="transmembrane region" description="Helical" evidence="10">
    <location>
        <begin position="7"/>
        <end position="26"/>
    </location>
</feature>
<dbReference type="InterPro" id="IPR023996">
    <property type="entry name" value="TonB-dep_OMP_SusC/RagA"/>
</dbReference>
<evidence type="ECO:0000256" key="3">
    <source>
        <dbReference type="ARBA" id="ARBA00022452"/>
    </source>
</evidence>
<dbReference type="SUPFAM" id="SSF49464">
    <property type="entry name" value="Carboxypeptidase regulatory domain-like"/>
    <property type="match status" value="1"/>
</dbReference>
<keyword evidence="13" id="KW-0675">Receptor</keyword>
<gene>
    <name evidence="13" type="ORF">QQ008_01075</name>
</gene>
<dbReference type="InterPro" id="IPR012910">
    <property type="entry name" value="Plug_dom"/>
</dbReference>
<name>A0ABT8KIQ5_9BACT</name>
<evidence type="ECO:0000256" key="10">
    <source>
        <dbReference type="SAM" id="Phobius"/>
    </source>
</evidence>
<evidence type="ECO:0000256" key="9">
    <source>
        <dbReference type="RuleBase" id="RU003357"/>
    </source>
</evidence>
<dbReference type="Proteomes" id="UP001172082">
    <property type="component" value="Unassembled WGS sequence"/>
</dbReference>
<dbReference type="InterPro" id="IPR039426">
    <property type="entry name" value="TonB-dep_rcpt-like"/>
</dbReference>
<evidence type="ECO:0000256" key="5">
    <source>
        <dbReference type="ARBA" id="ARBA00023077"/>
    </source>
</evidence>
<proteinExistence type="inferred from homology"/>
<dbReference type="SUPFAM" id="SSF56935">
    <property type="entry name" value="Porins"/>
    <property type="match status" value="1"/>
</dbReference>
<evidence type="ECO:0000256" key="8">
    <source>
        <dbReference type="PROSITE-ProRule" id="PRU01360"/>
    </source>
</evidence>
<accession>A0ABT8KIQ5</accession>
<dbReference type="NCBIfam" id="TIGR04057">
    <property type="entry name" value="SusC_RagA_signa"/>
    <property type="match status" value="1"/>
</dbReference>
<dbReference type="InterPro" id="IPR023997">
    <property type="entry name" value="TonB-dep_OMP_SusC/RagA_CS"/>
</dbReference>
<evidence type="ECO:0000256" key="4">
    <source>
        <dbReference type="ARBA" id="ARBA00022692"/>
    </source>
</evidence>
<keyword evidence="7 8" id="KW-0998">Cell outer membrane</keyword>
<keyword evidence="6 8" id="KW-0472">Membrane</keyword>
<evidence type="ECO:0000313" key="14">
    <source>
        <dbReference type="Proteomes" id="UP001172082"/>
    </source>
</evidence>
<keyword evidence="4 8" id="KW-0812">Transmembrane</keyword>
<dbReference type="PROSITE" id="PS52016">
    <property type="entry name" value="TONB_DEPENDENT_REC_3"/>
    <property type="match status" value="1"/>
</dbReference>
<comment type="caution">
    <text evidence="13">The sequence shown here is derived from an EMBL/GenBank/DDBJ whole genome shotgun (WGS) entry which is preliminary data.</text>
</comment>
<comment type="subcellular location">
    <subcellularLocation>
        <location evidence="1 8">Cell outer membrane</location>
        <topology evidence="1 8">Multi-pass membrane protein</topology>
    </subcellularLocation>
</comment>
<dbReference type="InterPro" id="IPR008969">
    <property type="entry name" value="CarboxyPept-like_regulatory"/>
</dbReference>
<dbReference type="EMBL" id="JAUJEA010000001">
    <property type="protein sequence ID" value="MDN5199922.1"/>
    <property type="molecule type" value="Genomic_DNA"/>
</dbReference>
<protein>
    <submittedName>
        <fullName evidence="13">TonB-dependent receptor</fullName>
    </submittedName>
</protein>
<evidence type="ECO:0000256" key="6">
    <source>
        <dbReference type="ARBA" id="ARBA00023136"/>
    </source>
</evidence>
<keyword evidence="5 9" id="KW-0798">TonB box</keyword>
<dbReference type="Gene3D" id="2.60.40.1120">
    <property type="entry name" value="Carboxypeptidase-like, regulatory domain"/>
    <property type="match status" value="1"/>
</dbReference>
<feature type="domain" description="TonB-dependent receptor plug" evidence="12">
    <location>
        <begin position="120"/>
        <end position="225"/>
    </location>
</feature>
<keyword evidence="2 8" id="KW-0813">Transport</keyword>
<evidence type="ECO:0000256" key="7">
    <source>
        <dbReference type="ARBA" id="ARBA00023237"/>
    </source>
</evidence>
<evidence type="ECO:0000256" key="2">
    <source>
        <dbReference type="ARBA" id="ARBA00022448"/>
    </source>
</evidence>
<evidence type="ECO:0000259" key="11">
    <source>
        <dbReference type="Pfam" id="PF00593"/>
    </source>
</evidence>
<sequence length="1036" mass="113344">MRKLIQMCLKIFMIGVLFVFNLNIAFGQSRIGGTVTSDDGETLPGVNVLVKGTSTGSITDANGKYEINVPADATTLVFSYVGFLTEEVQINGRSTIDLVMSADISTLSEVVVVGYGQQKKSDLTAAISSVKGEELQKFGTSHPADALQGKTAGVTITKRGGSPGANLNVNIRGVGTTSSSTGPLYIIDGLPGSFYLLNPDDIESIEVLKDAAAAAIYGVQAANGVVLITTKKGKKGDVQLDFSSYYGVTEATELLDLANSSQFRQIARMAKENQNLDNGDPADLNLPNFITNPNNVDTDWQDAVFDKGSMQNYNVTMRGGGENINFMVSGSYFNEDGIALDSDFEKYQIRGKSSLTKGRFQLQTNLAYTEVDRTDVTYSMREVFELPPVVPVFDSSTPDGYGFPVPSETGLGENTNPVGRADLVTDTYEEQYLEAGFTGVLELFEGLNFTSRVGIRNSERIDFYHEPANVLNALRPVQFPAVSETRTNWRQINFENFFNYQKSFDQHSIDALAGIATRSIEQSWAGVRVDGFTTDADGNTLPAGFLDPRFNTISAGDGGTFSGSGSNTTQKWLSYFGRINYSFDGKYLLQVSVRRDGSSKFGADSRWGTFPSVAAGWNISNESFFSSNLVNYLKLRASWGQLGNDGFLGPFDFQNRIVTGWLYPWGSGETHQVGAIATELENRSLQWETADVKNVGIDFGVLDDRISGSINYYIRDTRDMLVSRQVPSSAGINNPTVNIGEVRNQGLEIELGYRKSTGEFQYGVNVAFATNKNEVTSLSTEEQAIFGEGAIFNDSHFTNQSRVGSPIGGFYLYQTNGLFQSVEEVNAHTGTDADGNTVLLQPSARPGDIRFVDTNNDGVIDGDDRVFSGTPIPKVDYGVSFNASYKGFDLTIQLHGRGGNKIYNTNRMFRERMDNFRNYSSNMINAWTPSNTNTDVPRAIFGDPNQNSRESTRFLESGNFLRLKNVQLGYTFPGSIIDKLGITKLRVYVSAQNLLTITDYSGFDPEVGRSNPLSGGLDRSIYPITKSSLFGLQVSF</sequence>
<evidence type="ECO:0000313" key="13">
    <source>
        <dbReference type="EMBL" id="MDN5199922.1"/>
    </source>
</evidence>
<reference evidence="13" key="1">
    <citation type="submission" date="2023-06" db="EMBL/GenBank/DDBJ databases">
        <title>Genomic of Parafulvivirga corallium.</title>
        <authorList>
            <person name="Wang G."/>
        </authorList>
    </citation>
    <scope>NUCLEOTIDE SEQUENCE</scope>
    <source>
        <strain evidence="13">BMA10</strain>
    </source>
</reference>
<dbReference type="InterPro" id="IPR037066">
    <property type="entry name" value="Plug_dom_sf"/>
</dbReference>
<feature type="domain" description="TonB-dependent receptor-like beta-barrel" evidence="11">
    <location>
        <begin position="432"/>
        <end position="820"/>
    </location>
</feature>
<dbReference type="Gene3D" id="2.170.130.10">
    <property type="entry name" value="TonB-dependent receptor, plug domain"/>
    <property type="match status" value="1"/>
</dbReference>
<dbReference type="Pfam" id="PF13715">
    <property type="entry name" value="CarbopepD_reg_2"/>
    <property type="match status" value="1"/>
</dbReference>
<dbReference type="Gene3D" id="2.40.170.20">
    <property type="entry name" value="TonB-dependent receptor, beta-barrel domain"/>
    <property type="match status" value="1"/>
</dbReference>
<dbReference type="InterPro" id="IPR000531">
    <property type="entry name" value="Beta-barrel_TonB"/>
</dbReference>
<evidence type="ECO:0000256" key="1">
    <source>
        <dbReference type="ARBA" id="ARBA00004571"/>
    </source>
</evidence>
<keyword evidence="10" id="KW-1133">Transmembrane helix</keyword>
<comment type="similarity">
    <text evidence="8 9">Belongs to the TonB-dependent receptor family.</text>
</comment>
<dbReference type="Pfam" id="PF07715">
    <property type="entry name" value="Plug"/>
    <property type="match status" value="1"/>
</dbReference>
<evidence type="ECO:0000259" key="12">
    <source>
        <dbReference type="Pfam" id="PF07715"/>
    </source>
</evidence>